<dbReference type="Pfam" id="PF02880">
    <property type="entry name" value="PGM_PMM_III"/>
    <property type="match status" value="1"/>
</dbReference>
<evidence type="ECO:0000256" key="4">
    <source>
        <dbReference type="ARBA" id="ARBA00022723"/>
    </source>
</evidence>
<dbReference type="Pfam" id="PF00408">
    <property type="entry name" value="PGM_PMM_IV"/>
    <property type="match status" value="1"/>
</dbReference>
<evidence type="ECO:0000313" key="11">
    <source>
        <dbReference type="EMBL" id="MFA9479773.1"/>
    </source>
</evidence>
<feature type="domain" description="Alpha-D-phosphohexomutase alpha/beta/alpha" evidence="8">
    <location>
        <begin position="4"/>
        <end position="126"/>
    </location>
</feature>
<dbReference type="Pfam" id="PF02878">
    <property type="entry name" value="PGM_PMM_I"/>
    <property type="match status" value="1"/>
</dbReference>
<dbReference type="PANTHER" id="PTHR43771:SF1">
    <property type="entry name" value="PHOSPHOMANNOMUTASE"/>
    <property type="match status" value="1"/>
</dbReference>
<evidence type="ECO:0000256" key="2">
    <source>
        <dbReference type="ARBA" id="ARBA00010231"/>
    </source>
</evidence>
<reference evidence="11 12" key="1">
    <citation type="submission" date="2024-08" db="EMBL/GenBank/DDBJ databases">
        <title>Whole-genome sequencing of halo(alkali)philic microorganisms from hypersaline lakes.</title>
        <authorList>
            <person name="Sorokin D.Y."/>
            <person name="Merkel A.Y."/>
            <person name="Messina E."/>
            <person name="Yakimov M."/>
        </authorList>
    </citation>
    <scope>NUCLEOTIDE SEQUENCE [LARGE SCALE GENOMIC DNA]</scope>
    <source>
        <strain evidence="11 12">AB-hyl4</strain>
    </source>
</reference>
<evidence type="ECO:0000259" key="9">
    <source>
        <dbReference type="Pfam" id="PF02879"/>
    </source>
</evidence>
<accession>A0ABV4U855</accession>
<evidence type="ECO:0000259" key="10">
    <source>
        <dbReference type="Pfam" id="PF02880"/>
    </source>
</evidence>
<dbReference type="InterPro" id="IPR005846">
    <property type="entry name" value="A-D-PHexomutase_a/b/a-III"/>
</dbReference>
<sequence length="466" mass="51084">MIGKIFKAYDVRAIHPDPLNEEAAWKVGYATALFLKKQNNNQPGTVLVSRDMRPSSPKLCEAMSTGIRTAGLDVIDLGMCDTSFMYFAVNHLKAIGGVQTTASHNPIEYNGFKISGKLAKPIGAATGLLEIQKTAEGLDDADLLAEPTGKFETQDLWKPYRDHVLKFLVPLKRKIKVVIDASNGMAGRMIPAIFTGVENLEIIPINFEITGSFVHEPNPLVAENMIPTQEGVREHGAHLGACFDGDADRCMLTDDQGEIIGCDHLTALLANHFLALDESNPATHDPAVVYDLRSSKVLEETVRSLDAKPVKSKVGHVFMKAALREHNAVFGGELSGHFYFRDNYFADSGAIAFAAMLSMLGQKDTPLSERIKPYRKYPQSGEINFEVEDKDGVLATLKQDYADVAEVDELDGVTIDAWDTKGWWFNVRASNTEPLLRLNAEGKDAATLEKLMDELTPKVGQPAAGH</sequence>
<evidence type="ECO:0000256" key="3">
    <source>
        <dbReference type="ARBA" id="ARBA00022553"/>
    </source>
</evidence>
<keyword evidence="12" id="KW-1185">Reference proteome</keyword>
<keyword evidence="3" id="KW-0597">Phosphoprotein</keyword>
<proteinExistence type="inferred from homology"/>
<feature type="domain" description="Alpha-D-phosphohexomutase C-terminal" evidence="7">
    <location>
        <begin position="382"/>
        <end position="455"/>
    </location>
</feature>
<evidence type="ECO:0000256" key="5">
    <source>
        <dbReference type="ARBA" id="ARBA00022842"/>
    </source>
</evidence>
<dbReference type="CDD" id="cd03089">
    <property type="entry name" value="PMM_PGM"/>
    <property type="match status" value="1"/>
</dbReference>
<protein>
    <submittedName>
        <fullName evidence="11">Phosphomannomutase/phosphoglucomutase</fullName>
    </submittedName>
</protein>
<dbReference type="Gene3D" id="3.30.310.50">
    <property type="entry name" value="Alpha-D-phosphohexomutase, C-terminal domain"/>
    <property type="match status" value="1"/>
</dbReference>
<dbReference type="RefSeq" id="WP_425346699.1">
    <property type="nucleotide sequence ID" value="NZ_JBGUBD010000012.1"/>
</dbReference>
<comment type="cofactor">
    <cofactor evidence="1">
        <name>Mg(2+)</name>
        <dbReference type="ChEBI" id="CHEBI:18420"/>
    </cofactor>
</comment>
<comment type="similarity">
    <text evidence="2">Belongs to the phosphohexose mutase family.</text>
</comment>
<dbReference type="InterPro" id="IPR016055">
    <property type="entry name" value="A-D-PHexomutase_a/b/a-I/II/III"/>
</dbReference>
<evidence type="ECO:0000313" key="12">
    <source>
        <dbReference type="Proteomes" id="UP001575105"/>
    </source>
</evidence>
<gene>
    <name evidence="11" type="ORF">ACERK3_15915</name>
</gene>
<feature type="domain" description="Alpha-D-phosphohexomutase alpha/beta/alpha" evidence="10">
    <location>
        <begin position="263"/>
        <end position="377"/>
    </location>
</feature>
<dbReference type="SUPFAM" id="SSF55957">
    <property type="entry name" value="Phosphoglucomutase, C-terminal domain"/>
    <property type="match status" value="1"/>
</dbReference>
<dbReference type="InterPro" id="IPR005843">
    <property type="entry name" value="A-D-PHexomutase_C"/>
</dbReference>
<keyword evidence="6" id="KW-0413">Isomerase</keyword>
<feature type="domain" description="Alpha-D-phosphohexomutase alpha/beta/alpha" evidence="9">
    <location>
        <begin position="159"/>
        <end position="257"/>
    </location>
</feature>
<dbReference type="Pfam" id="PF02879">
    <property type="entry name" value="PGM_PMM_II"/>
    <property type="match status" value="1"/>
</dbReference>
<keyword evidence="5" id="KW-0460">Magnesium</keyword>
<dbReference type="Gene3D" id="3.40.120.10">
    <property type="entry name" value="Alpha-D-Glucose-1,6-Bisphosphate, subunit A, domain 3"/>
    <property type="match status" value="3"/>
</dbReference>
<evidence type="ECO:0000256" key="6">
    <source>
        <dbReference type="ARBA" id="ARBA00023235"/>
    </source>
</evidence>
<dbReference type="PANTHER" id="PTHR43771">
    <property type="entry name" value="PHOSPHOMANNOMUTASE"/>
    <property type="match status" value="1"/>
</dbReference>
<dbReference type="InterPro" id="IPR005841">
    <property type="entry name" value="Alpha-D-phosphohexomutase_SF"/>
</dbReference>
<evidence type="ECO:0000256" key="1">
    <source>
        <dbReference type="ARBA" id="ARBA00001946"/>
    </source>
</evidence>
<evidence type="ECO:0000259" key="8">
    <source>
        <dbReference type="Pfam" id="PF02878"/>
    </source>
</evidence>
<dbReference type="PRINTS" id="PR00509">
    <property type="entry name" value="PGMPMM"/>
</dbReference>
<dbReference type="InterPro" id="IPR005844">
    <property type="entry name" value="A-D-PHexomutase_a/b/a-I"/>
</dbReference>
<dbReference type="InterPro" id="IPR005845">
    <property type="entry name" value="A-D-PHexomutase_a/b/a-II"/>
</dbReference>
<dbReference type="EMBL" id="JBGUBD010000012">
    <property type="protein sequence ID" value="MFA9479773.1"/>
    <property type="molecule type" value="Genomic_DNA"/>
</dbReference>
<keyword evidence="4" id="KW-0479">Metal-binding</keyword>
<name>A0ABV4U855_9BACT</name>
<dbReference type="SUPFAM" id="SSF53738">
    <property type="entry name" value="Phosphoglucomutase, first 3 domains"/>
    <property type="match status" value="3"/>
</dbReference>
<comment type="caution">
    <text evidence="11">The sequence shown here is derived from an EMBL/GenBank/DDBJ whole genome shotgun (WGS) entry which is preliminary data.</text>
</comment>
<dbReference type="InterPro" id="IPR036900">
    <property type="entry name" value="A-D-PHexomutase_C_sf"/>
</dbReference>
<dbReference type="Proteomes" id="UP001575105">
    <property type="component" value="Unassembled WGS sequence"/>
</dbReference>
<organism evidence="11 12">
    <name type="scientific">Natronomicrosphaera hydrolytica</name>
    <dbReference type="NCBI Taxonomy" id="3242702"/>
    <lineage>
        <taxon>Bacteria</taxon>
        <taxon>Pseudomonadati</taxon>
        <taxon>Planctomycetota</taxon>
        <taxon>Phycisphaerae</taxon>
        <taxon>Phycisphaerales</taxon>
        <taxon>Phycisphaeraceae</taxon>
        <taxon>Natronomicrosphaera</taxon>
    </lineage>
</organism>
<evidence type="ECO:0000259" key="7">
    <source>
        <dbReference type="Pfam" id="PF00408"/>
    </source>
</evidence>